<keyword evidence="2" id="KW-1185">Reference proteome</keyword>
<protein>
    <submittedName>
        <fullName evidence="1">Uncharacterized protein</fullName>
    </submittedName>
</protein>
<sequence>MLDPPISTSVKSVLKAEDHQLRFRALFHFNESGNGSNFFKLEPRSSDFRTVGVPGGGGLLRRVVVPRPLLPLVSRLLASGTLS</sequence>
<reference evidence="1 2" key="1">
    <citation type="journal article" date="2022" name="Plant J.">
        <title>Chromosome-level genome of Camellia lanceoleosa provides a valuable resource for understanding genome evolution and self-incompatibility.</title>
        <authorList>
            <person name="Gong W."/>
            <person name="Xiao S."/>
            <person name="Wang L."/>
            <person name="Liao Z."/>
            <person name="Chang Y."/>
            <person name="Mo W."/>
            <person name="Hu G."/>
            <person name="Li W."/>
            <person name="Zhao G."/>
            <person name="Zhu H."/>
            <person name="Hu X."/>
            <person name="Ji K."/>
            <person name="Xiang X."/>
            <person name="Song Q."/>
            <person name="Yuan D."/>
            <person name="Jin S."/>
            <person name="Zhang L."/>
        </authorList>
    </citation>
    <scope>NUCLEOTIDE SEQUENCE [LARGE SCALE GENOMIC DNA]</scope>
    <source>
        <strain evidence="1">SQ_2022a</strain>
    </source>
</reference>
<comment type="caution">
    <text evidence="1">The sequence shown here is derived from an EMBL/GenBank/DDBJ whole genome shotgun (WGS) entry which is preliminary data.</text>
</comment>
<evidence type="ECO:0000313" key="2">
    <source>
        <dbReference type="Proteomes" id="UP001060215"/>
    </source>
</evidence>
<gene>
    <name evidence="1" type="ORF">LOK49_LG11G00432</name>
</gene>
<organism evidence="1 2">
    <name type="scientific">Camellia lanceoleosa</name>
    <dbReference type="NCBI Taxonomy" id="1840588"/>
    <lineage>
        <taxon>Eukaryota</taxon>
        <taxon>Viridiplantae</taxon>
        <taxon>Streptophyta</taxon>
        <taxon>Embryophyta</taxon>
        <taxon>Tracheophyta</taxon>
        <taxon>Spermatophyta</taxon>
        <taxon>Magnoliopsida</taxon>
        <taxon>eudicotyledons</taxon>
        <taxon>Gunneridae</taxon>
        <taxon>Pentapetalae</taxon>
        <taxon>asterids</taxon>
        <taxon>Ericales</taxon>
        <taxon>Theaceae</taxon>
        <taxon>Camellia</taxon>
    </lineage>
</organism>
<evidence type="ECO:0000313" key="1">
    <source>
        <dbReference type="EMBL" id="KAI7993860.1"/>
    </source>
</evidence>
<dbReference type="Proteomes" id="UP001060215">
    <property type="component" value="Chromosome 12"/>
</dbReference>
<accession>A0ACC0FYK8</accession>
<dbReference type="EMBL" id="CM045769">
    <property type="protein sequence ID" value="KAI7993860.1"/>
    <property type="molecule type" value="Genomic_DNA"/>
</dbReference>
<name>A0ACC0FYK8_9ERIC</name>
<proteinExistence type="predicted"/>